<keyword evidence="11" id="KW-1185">Reference proteome</keyword>
<keyword evidence="8" id="KW-0472">Membrane</keyword>
<dbReference type="InterPro" id="IPR004686">
    <property type="entry name" value="Mtc"/>
</dbReference>
<evidence type="ECO:0000256" key="9">
    <source>
        <dbReference type="SAM" id="SignalP"/>
    </source>
</evidence>
<feature type="non-terminal residue" evidence="10">
    <location>
        <position position="61"/>
    </location>
</feature>
<comment type="similarity">
    <text evidence="2">Belongs to the sideroflexin family.</text>
</comment>
<evidence type="ECO:0000256" key="2">
    <source>
        <dbReference type="ARBA" id="ARBA00005974"/>
    </source>
</evidence>
<proteinExistence type="inferred from homology"/>
<dbReference type="OrthoDB" id="6608471at2759"/>
<dbReference type="Pfam" id="PF03820">
    <property type="entry name" value="SFXNs"/>
    <property type="match status" value="1"/>
</dbReference>
<evidence type="ECO:0000256" key="5">
    <source>
        <dbReference type="ARBA" id="ARBA00022970"/>
    </source>
</evidence>
<feature type="signal peptide" evidence="9">
    <location>
        <begin position="1"/>
        <end position="26"/>
    </location>
</feature>
<dbReference type="Proteomes" id="UP000007800">
    <property type="component" value="Unassembled WGS sequence"/>
</dbReference>
<evidence type="ECO:0000256" key="3">
    <source>
        <dbReference type="ARBA" id="ARBA00022448"/>
    </source>
</evidence>
<evidence type="ECO:0000313" key="11">
    <source>
        <dbReference type="Proteomes" id="UP000007800"/>
    </source>
</evidence>
<comment type="subcellular location">
    <subcellularLocation>
        <location evidence="1">Mitochondrion membrane</location>
        <topology evidence="1">Multi-pass membrane protein</topology>
    </subcellularLocation>
</comment>
<dbReference type="InParanoid" id="C5K935"/>
<name>C5K935_PERM5</name>
<dbReference type="EMBL" id="GG671363">
    <property type="protein sequence ID" value="EER19008.1"/>
    <property type="molecule type" value="Genomic_DNA"/>
</dbReference>
<keyword evidence="9" id="KW-0732">Signal</keyword>
<keyword evidence="4" id="KW-0812">Transmembrane</keyword>
<keyword evidence="3" id="KW-0813">Transport</keyword>
<dbReference type="GO" id="GO:0015075">
    <property type="term" value="F:monoatomic ion transmembrane transporter activity"/>
    <property type="evidence" value="ECO:0007669"/>
    <property type="project" value="InterPro"/>
</dbReference>
<evidence type="ECO:0000256" key="1">
    <source>
        <dbReference type="ARBA" id="ARBA00004225"/>
    </source>
</evidence>
<feature type="chain" id="PRO_5002953995" evidence="9">
    <location>
        <begin position="27"/>
        <end position="61"/>
    </location>
</feature>
<evidence type="ECO:0000313" key="10">
    <source>
        <dbReference type="EMBL" id="EER19008.1"/>
    </source>
</evidence>
<keyword evidence="6" id="KW-1133">Transmembrane helix</keyword>
<accession>C5K935</accession>
<keyword evidence="7" id="KW-0496">Mitochondrion</keyword>
<organism evidence="11">
    <name type="scientific">Perkinsus marinus (strain ATCC 50983 / TXsc)</name>
    <dbReference type="NCBI Taxonomy" id="423536"/>
    <lineage>
        <taxon>Eukaryota</taxon>
        <taxon>Sar</taxon>
        <taxon>Alveolata</taxon>
        <taxon>Perkinsozoa</taxon>
        <taxon>Perkinsea</taxon>
        <taxon>Perkinsida</taxon>
        <taxon>Perkinsidae</taxon>
        <taxon>Perkinsus</taxon>
    </lineage>
</organism>
<dbReference type="GO" id="GO:0006865">
    <property type="term" value="P:amino acid transport"/>
    <property type="evidence" value="ECO:0007669"/>
    <property type="project" value="UniProtKB-KW"/>
</dbReference>
<sequence length="61" mass="7088">MGKQQQQSRFILLLFTLGRWLDVNQSYNAVFNYCNRSGMEMTTEQQAVSYVLATGNDFFLL</sequence>
<evidence type="ECO:0000256" key="7">
    <source>
        <dbReference type="ARBA" id="ARBA00023128"/>
    </source>
</evidence>
<gene>
    <name evidence="10" type="ORF">Pmar_PMAR007988</name>
</gene>
<dbReference type="GeneID" id="9049583"/>
<protein>
    <submittedName>
        <fullName evidence="10">Uncharacterized protein</fullName>
    </submittedName>
</protein>
<dbReference type="RefSeq" id="XP_002787212.1">
    <property type="nucleotide sequence ID" value="XM_002787166.1"/>
</dbReference>
<evidence type="ECO:0000256" key="4">
    <source>
        <dbReference type="ARBA" id="ARBA00022692"/>
    </source>
</evidence>
<dbReference type="GO" id="GO:0031966">
    <property type="term" value="C:mitochondrial membrane"/>
    <property type="evidence" value="ECO:0007669"/>
    <property type="project" value="UniProtKB-SubCell"/>
</dbReference>
<dbReference type="AlphaFoldDB" id="C5K935"/>
<keyword evidence="5" id="KW-0029">Amino-acid transport</keyword>
<reference evidence="10 11" key="1">
    <citation type="submission" date="2008-07" db="EMBL/GenBank/DDBJ databases">
        <authorList>
            <person name="El-Sayed N."/>
            <person name="Caler E."/>
            <person name="Inman J."/>
            <person name="Amedeo P."/>
            <person name="Hass B."/>
            <person name="Wortman J."/>
        </authorList>
    </citation>
    <scope>NUCLEOTIDE SEQUENCE [LARGE SCALE GENOMIC DNA]</scope>
    <source>
        <strain evidence="11">ATCC 50983 / TXsc</strain>
    </source>
</reference>
<evidence type="ECO:0000256" key="8">
    <source>
        <dbReference type="ARBA" id="ARBA00023136"/>
    </source>
</evidence>
<evidence type="ECO:0000256" key="6">
    <source>
        <dbReference type="ARBA" id="ARBA00022989"/>
    </source>
</evidence>